<name>A0A371G9J9_MUCPR</name>
<feature type="region of interest" description="Disordered" evidence="1">
    <location>
        <begin position="1"/>
        <end position="55"/>
    </location>
</feature>
<comment type="caution">
    <text evidence="3">The sequence shown here is derived from an EMBL/GenBank/DDBJ whole genome shotgun (WGS) entry which is preliminary data.</text>
</comment>
<feature type="region of interest" description="Disordered" evidence="1">
    <location>
        <begin position="127"/>
        <end position="148"/>
    </location>
</feature>
<dbReference type="CDD" id="cd00303">
    <property type="entry name" value="retropepsin_like"/>
    <property type="match status" value="1"/>
</dbReference>
<reference evidence="3" key="1">
    <citation type="submission" date="2018-05" db="EMBL/GenBank/DDBJ databases">
        <title>Draft genome of Mucuna pruriens seed.</title>
        <authorList>
            <person name="Nnadi N.E."/>
            <person name="Vos R."/>
            <person name="Hasami M.H."/>
            <person name="Devisetty U.K."/>
            <person name="Aguiy J.C."/>
        </authorList>
    </citation>
    <scope>NUCLEOTIDE SEQUENCE [LARGE SCALE GENOMIC DNA]</scope>
    <source>
        <strain evidence="3">JCA_2017</strain>
    </source>
</reference>
<feature type="compositionally biased region" description="Basic and acidic residues" evidence="1">
    <location>
        <begin position="202"/>
        <end position="212"/>
    </location>
</feature>
<dbReference type="PANTHER" id="PTHR35046:SF9">
    <property type="entry name" value="RNA-DIRECTED DNA POLYMERASE"/>
    <property type="match status" value="1"/>
</dbReference>
<evidence type="ECO:0000256" key="1">
    <source>
        <dbReference type="SAM" id="MobiDB-lite"/>
    </source>
</evidence>
<gene>
    <name evidence="3" type="ORF">CR513_31372</name>
</gene>
<evidence type="ECO:0000313" key="4">
    <source>
        <dbReference type="Proteomes" id="UP000257109"/>
    </source>
</evidence>
<keyword evidence="4" id="KW-1185">Reference proteome</keyword>
<feature type="compositionally biased region" description="Basic residues" evidence="1">
    <location>
        <begin position="388"/>
        <end position="415"/>
    </location>
</feature>
<feature type="region of interest" description="Disordered" evidence="1">
    <location>
        <begin position="202"/>
        <end position="223"/>
    </location>
</feature>
<dbReference type="InterPro" id="IPR005162">
    <property type="entry name" value="Retrotrans_gag_dom"/>
</dbReference>
<dbReference type="OrthoDB" id="1747743at2759"/>
<protein>
    <recommendedName>
        <fullName evidence="2">Retrotransposon gag domain-containing protein</fullName>
    </recommendedName>
</protein>
<feature type="non-terminal residue" evidence="3">
    <location>
        <position position="1"/>
    </location>
</feature>
<feature type="region of interest" description="Disordered" evidence="1">
    <location>
        <begin position="388"/>
        <end position="419"/>
    </location>
</feature>
<proteinExistence type="predicted"/>
<organism evidence="3 4">
    <name type="scientific">Mucuna pruriens</name>
    <name type="common">Velvet bean</name>
    <name type="synonym">Dolichos pruriens</name>
    <dbReference type="NCBI Taxonomy" id="157652"/>
    <lineage>
        <taxon>Eukaryota</taxon>
        <taxon>Viridiplantae</taxon>
        <taxon>Streptophyta</taxon>
        <taxon>Embryophyta</taxon>
        <taxon>Tracheophyta</taxon>
        <taxon>Spermatophyta</taxon>
        <taxon>Magnoliopsida</taxon>
        <taxon>eudicotyledons</taxon>
        <taxon>Gunneridae</taxon>
        <taxon>Pentapetalae</taxon>
        <taxon>rosids</taxon>
        <taxon>fabids</taxon>
        <taxon>Fabales</taxon>
        <taxon>Fabaceae</taxon>
        <taxon>Papilionoideae</taxon>
        <taxon>50 kb inversion clade</taxon>
        <taxon>NPAAA clade</taxon>
        <taxon>indigoferoid/millettioid clade</taxon>
        <taxon>Phaseoleae</taxon>
        <taxon>Mucuna</taxon>
    </lineage>
</organism>
<evidence type="ECO:0000259" key="2">
    <source>
        <dbReference type="Pfam" id="PF03732"/>
    </source>
</evidence>
<feature type="compositionally biased region" description="Basic and acidic residues" evidence="1">
    <location>
        <begin position="23"/>
        <end position="55"/>
    </location>
</feature>
<feature type="compositionally biased region" description="Polar residues" evidence="1">
    <location>
        <begin position="12"/>
        <end position="22"/>
    </location>
</feature>
<feature type="domain" description="Retrotransposon gag" evidence="2">
    <location>
        <begin position="58"/>
        <end position="122"/>
    </location>
</feature>
<accession>A0A371G9J9</accession>
<dbReference type="PANTHER" id="PTHR35046">
    <property type="entry name" value="ZINC KNUCKLE (CCHC-TYPE) FAMILY PROTEIN"/>
    <property type="match status" value="1"/>
</dbReference>
<sequence length="466" mass="54962">MSEWSFKEGNYNEVSRSSQSSLGERHERQVRMERNMREERRERHGRRGEVQRREEQLDMSKMMRDRFVPPSYTRDLHNKLQRLSQGSKSVEEYCKEIKMDLMMAQIRESDKATMARFLHSLNREIQDGKEKEKERVRREKSLKKERVRREKSLKKEKVAIIPTPNALRTSNIKCFKCLSKCHIALQCPNKRFMILRDNREVESESSHGEKSSSTEIETSNDDSHYKGDLLMVRRLMSSQINDEVETQRKNIFHSWCLVLGNLCSMVINGWSCVNVASQRLVKKLVLSTFAHPRPYKLQWLSEKGVLLVDKQIEVVFTLGSYEDEVVYNVVLMEATHLLLGRLWQFDKVIHNRVTNRFTFIHMGQKIVLKLLSPREVNEDQNKMRVKREKMGAKWKNKRGRVKRKERKEKGKRKDAKRVNLTKSKVSPHGLYTPLPIPTTPWIDISIYFVLCLPKSKGGRRFYFCGG</sequence>
<dbReference type="AlphaFoldDB" id="A0A371G9J9"/>
<dbReference type="EMBL" id="QJKJ01006299">
    <property type="protein sequence ID" value="RDX87191.1"/>
    <property type="molecule type" value="Genomic_DNA"/>
</dbReference>
<dbReference type="Pfam" id="PF03732">
    <property type="entry name" value="Retrotrans_gag"/>
    <property type="match status" value="1"/>
</dbReference>
<dbReference type="Proteomes" id="UP000257109">
    <property type="component" value="Unassembled WGS sequence"/>
</dbReference>
<evidence type="ECO:0000313" key="3">
    <source>
        <dbReference type="EMBL" id="RDX87191.1"/>
    </source>
</evidence>